<feature type="region of interest" description="Disordered" evidence="1">
    <location>
        <begin position="107"/>
        <end position="127"/>
    </location>
</feature>
<dbReference type="EMBL" id="LT962688">
    <property type="protein sequence ID" value="SOR29839.1"/>
    <property type="molecule type" value="Genomic_DNA"/>
</dbReference>
<evidence type="ECO:0000313" key="3">
    <source>
        <dbReference type="Proteomes" id="UP000233769"/>
    </source>
</evidence>
<name>A0A2N9ARB0_METEX</name>
<evidence type="ECO:0000313" key="2">
    <source>
        <dbReference type="EMBL" id="SOR29839.1"/>
    </source>
</evidence>
<evidence type="ECO:0000256" key="1">
    <source>
        <dbReference type="SAM" id="MobiDB-lite"/>
    </source>
</evidence>
<proteinExistence type="predicted"/>
<dbReference type="Proteomes" id="UP000233769">
    <property type="component" value="Chromosome tk0001"/>
</dbReference>
<dbReference type="AlphaFoldDB" id="A0A2N9ARB0"/>
<accession>A0A2N9ARB0</accession>
<protein>
    <submittedName>
        <fullName evidence="2">Phage protein, HK97 gp10 family</fullName>
    </submittedName>
</protein>
<reference evidence="3" key="1">
    <citation type="submission" date="2017-10" db="EMBL/GenBank/DDBJ databases">
        <authorList>
            <person name="Regsiter A."/>
            <person name="William W."/>
        </authorList>
    </citation>
    <scope>NUCLEOTIDE SEQUENCE [LARGE SCALE GENOMIC DNA]</scope>
</reference>
<organism evidence="2 3">
    <name type="scientific">Methylorubrum extorquens</name>
    <name type="common">Methylobacterium dichloromethanicum</name>
    <name type="synonym">Methylobacterium extorquens</name>
    <dbReference type="NCBI Taxonomy" id="408"/>
    <lineage>
        <taxon>Bacteria</taxon>
        <taxon>Pseudomonadati</taxon>
        <taxon>Pseudomonadota</taxon>
        <taxon>Alphaproteobacteria</taxon>
        <taxon>Hyphomicrobiales</taxon>
        <taxon>Methylobacteriaceae</taxon>
        <taxon>Methylorubrum</taxon>
    </lineage>
</organism>
<gene>
    <name evidence="2" type="ORF">TK0001_3237</name>
</gene>
<sequence length="179" mass="19171">MGIGDLLSYGKIGWGAVSGVDAFANALAQYSVKLVLRSKSIDAEAAADIVERAQAAVPRDSGRLFGGIQAQLADDVWTVTASAINPRSRFDMDYAFLVEHGTQAGVRGGRRGGTVQVGGRSRAGAFNPETGRRYRVANANRTSARTHPGTQPQPYFYPAVDAVMEERGQRQAETLNETL</sequence>